<dbReference type="InterPro" id="IPR050446">
    <property type="entry name" value="FAD-oxidoreductase/Apoptosis"/>
</dbReference>
<organism evidence="8">
    <name type="scientific">freshwater metagenome</name>
    <dbReference type="NCBI Taxonomy" id="449393"/>
    <lineage>
        <taxon>unclassified sequences</taxon>
        <taxon>metagenomes</taxon>
        <taxon>ecological metagenomes</taxon>
    </lineage>
</organism>
<evidence type="ECO:0000256" key="1">
    <source>
        <dbReference type="ARBA" id="ARBA00001974"/>
    </source>
</evidence>
<evidence type="ECO:0000259" key="6">
    <source>
        <dbReference type="Pfam" id="PF14759"/>
    </source>
</evidence>
<feature type="domain" description="Reductase C-terminal" evidence="6">
    <location>
        <begin position="332"/>
        <end position="396"/>
    </location>
</feature>
<evidence type="ECO:0000259" key="5">
    <source>
        <dbReference type="Pfam" id="PF07992"/>
    </source>
</evidence>
<evidence type="ECO:0000256" key="2">
    <source>
        <dbReference type="ARBA" id="ARBA00022630"/>
    </source>
</evidence>
<dbReference type="GO" id="GO:0016651">
    <property type="term" value="F:oxidoreductase activity, acting on NAD(P)H"/>
    <property type="evidence" value="ECO:0007669"/>
    <property type="project" value="TreeGrafter"/>
</dbReference>
<gene>
    <name evidence="7" type="ORF">UFOPK3495_00111</name>
    <name evidence="8" type="ORF">UFOPK4237_00123</name>
</gene>
<dbReference type="GO" id="GO:0005737">
    <property type="term" value="C:cytoplasm"/>
    <property type="evidence" value="ECO:0007669"/>
    <property type="project" value="TreeGrafter"/>
</dbReference>
<dbReference type="Gene3D" id="3.30.390.30">
    <property type="match status" value="1"/>
</dbReference>
<dbReference type="PANTHER" id="PTHR43557">
    <property type="entry name" value="APOPTOSIS-INDUCING FACTOR 1"/>
    <property type="match status" value="1"/>
</dbReference>
<name>A0A6J7RYI2_9ZZZZ</name>
<dbReference type="Pfam" id="PF14759">
    <property type="entry name" value="Reductase_C"/>
    <property type="match status" value="1"/>
</dbReference>
<dbReference type="EMBL" id="CAFBPZ010000004">
    <property type="protein sequence ID" value="CAB5033947.1"/>
    <property type="molecule type" value="Genomic_DNA"/>
</dbReference>
<feature type="domain" description="FAD/NAD(P)-binding" evidence="5">
    <location>
        <begin position="4"/>
        <end position="305"/>
    </location>
</feature>
<dbReference type="PRINTS" id="PR00411">
    <property type="entry name" value="PNDRDTASEI"/>
</dbReference>
<dbReference type="InterPro" id="IPR016156">
    <property type="entry name" value="FAD/NAD-linked_Rdtase_dimer_sf"/>
</dbReference>
<dbReference type="SUPFAM" id="SSF55424">
    <property type="entry name" value="FAD/NAD-linked reductases, dimerisation (C-terminal) domain"/>
    <property type="match status" value="1"/>
</dbReference>
<dbReference type="AlphaFoldDB" id="A0A6J7RYI2"/>
<dbReference type="InterPro" id="IPR028202">
    <property type="entry name" value="Reductase_C"/>
</dbReference>
<reference evidence="8" key="1">
    <citation type="submission" date="2020-05" db="EMBL/GenBank/DDBJ databases">
        <authorList>
            <person name="Chiriac C."/>
            <person name="Salcher M."/>
            <person name="Ghai R."/>
            <person name="Kavagutti S V."/>
        </authorList>
    </citation>
    <scope>NUCLEOTIDE SEQUENCE</scope>
</reference>
<keyword evidence="4" id="KW-0560">Oxidoreductase</keyword>
<evidence type="ECO:0000256" key="3">
    <source>
        <dbReference type="ARBA" id="ARBA00022827"/>
    </source>
</evidence>
<evidence type="ECO:0000313" key="7">
    <source>
        <dbReference type="EMBL" id="CAB4888125.1"/>
    </source>
</evidence>
<sequence>MNGVVVVGTGIAGVRAAEALRGSGYAEEIAFISPETPIYRPSVSKEALKAPIVGQAAMPLKRSATDFTWLLGHRVEAADLATRSLLVRTPEGEEVTRHFDGLVIASGLRSRQLAIPGPTLGRFTLRTLHDAQELEPHLKPDARIVIVGSGFIGCEVAAAAIARGCQVTVISPETTPLASAIGLELGERIAAKHRAEGVSFILDASVVEFLGAESGQGSVTGLLLDDGTRIEADVVIEAVGSRANTEWLDDNNLDLVNGVLTDGFLRAVGTDQPVVVCGDIARHPNALFGPEVRRIEHWTAAGEMGTYAGKVMGQLLTGTEISLAPFANVPGFWSDQYDLQIQSFGIPSMGSEVVIIDSDADGNCIAEYRDASGLVGVVGINRTSEIAYYRKLLNSRI</sequence>
<comment type="cofactor">
    <cofactor evidence="1">
        <name>FAD</name>
        <dbReference type="ChEBI" id="CHEBI:57692"/>
    </cofactor>
</comment>
<dbReference type="Gene3D" id="3.50.50.60">
    <property type="entry name" value="FAD/NAD(P)-binding domain"/>
    <property type="match status" value="2"/>
</dbReference>
<dbReference type="PRINTS" id="PR00368">
    <property type="entry name" value="FADPNR"/>
</dbReference>
<evidence type="ECO:0000313" key="8">
    <source>
        <dbReference type="EMBL" id="CAB5033947.1"/>
    </source>
</evidence>
<keyword evidence="2" id="KW-0285">Flavoprotein</keyword>
<proteinExistence type="predicted"/>
<dbReference type="SUPFAM" id="SSF51905">
    <property type="entry name" value="FAD/NAD(P)-binding domain"/>
    <property type="match status" value="1"/>
</dbReference>
<dbReference type="Pfam" id="PF07992">
    <property type="entry name" value="Pyr_redox_2"/>
    <property type="match status" value="1"/>
</dbReference>
<dbReference type="InterPro" id="IPR023753">
    <property type="entry name" value="FAD/NAD-binding_dom"/>
</dbReference>
<dbReference type="EMBL" id="CAFBMC010000003">
    <property type="protein sequence ID" value="CAB4888125.1"/>
    <property type="molecule type" value="Genomic_DNA"/>
</dbReference>
<dbReference type="PANTHER" id="PTHR43557:SF2">
    <property type="entry name" value="RIESKE DOMAIN-CONTAINING PROTEIN-RELATED"/>
    <property type="match status" value="1"/>
</dbReference>
<protein>
    <submittedName>
        <fullName evidence="8">Unannotated protein</fullName>
    </submittedName>
</protein>
<accession>A0A6J7RYI2</accession>
<evidence type="ECO:0000256" key="4">
    <source>
        <dbReference type="ARBA" id="ARBA00023002"/>
    </source>
</evidence>
<keyword evidence="3" id="KW-0274">FAD</keyword>
<dbReference type="InterPro" id="IPR036188">
    <property type="entry name" value="FAD/NAD-bd_sf"/>
</dbReference>